<dbReference type="Gene3D" id="1.10.1160.10">
    <property type="entry name" value="Glutamyl-trna Synthetase, Domain 2"/>
    <property type="match status" value="1"/>
</dbReference>
<dbReference type="PANTHER" id="PTHR43311">
    <property type="entry name" value="GLUTAMATE--TRNA LIGASE"/>
    <property type="match status" value="1"/>
</dbReference>
<keyword evidence="3 7" id="KW-0547">Nucleotide-binding</keyword>
<dbReference type="EC" id="6.1.1.17" evidence="9"/>
<keyword evidence="2 7" id="KW-0436">Ligase</keyword>
<evidence type="ECO:0000256" key="5">
    <source>
        <dbReference type="ARBA" id="ARBA00022917"/>
    </source>
</evidence>
<dbReference type="PRINTS" id="PR00987">
    <property type="entry name" value="TRNASYNTHGLU"/>
</dbReference>
<dbReference type="SUPFAM" id="SSF52374">
    <property type="entry name" value="Nucleotidylyl transferase"/>
    <property type="match status" value="1"/>
</dbReference>
<dbReference type="Gene3D" id="3.40.50.620">
    <property type="entry name" value="HUPs"/>
    <property type="match status" value="2"/>
</dbReference>
<feature type="domain" description="Glutamyl/glutaminyl-tRNA synthetase class Ib catalytic" evidence="8">
    <location>
        <begin position="3"/>
        <end position="100"/>
    </location>
</feature>
<sequence length="391" mass="44834">MYRFAPSPTGDMSVNDLRIALLNSICAQQASEPLIVRIEDGDRARTIEGKDQEILEMLELFGISYAQLYYQSSNFKYHLQFASTLLDTKKAFICFCPHEDEESPCDGTCEHLSPEEVLNTPKPFVIRMKTCDSFVIMRTDKYPTYTFACACDDMLQGVTTIIREVEQEHNALKEEHIRKSIGYDQAIHYTHVPSLLCKEDESAVKRLLDQGFMPEAIVNYLLLLSSATPTEIFTLKEATTWFDIKTISQSPAPFEIEKLRFINREHIKRIPDMELSKRIGYACENIGKLAKLYTKEASTTYEIKQKVDALFAQKAFDATFENESKLLQELILHAPYCETFDAFKAYLAEKSGLKDEPFLKPLRFWLTGADTGLDLALIYPLIKNYLKEIVR</sequence>
<dbReference type="KEGG" id="smul:SMUL_0886"/>
<organism evidence="9 10">
    <name type="scientific">Sulfurospirillum multivorans (strain DM 12446 / JCM 15788 / NBRC 109480)</name>
    <dbReference type="NCBI Taxonomy" id="1150621"/>
    <lineage>
        <taxon>Bacteria</taxon>
        <taxon>Pseudomonadati</taxon>
        <taxon>Campylobacterota</taxon>
        <taxon>Epsilonproteobacteria</taxon>
        <taxon>Campylobacterales</taxon>
        <taxon>Sulfurospirillaceae</taxon>
        <taxon>Sulfurospirillum</taxon>
    </lineage>
</organism>
<gene>
    <name evidence="9" type="primary">gltX1</name>
    <name evidence="9" type="ORF">SMUL_0886</name>
</gene>
<evidence type="ECO:0000256" key="1">
    <source>
        <dbReference type="ARBA" id="ARBA00007894"/>
    </source>
</evidence>
<evidence type="ECO:0000256" key="7">
    <source>
        <dbReference type="RuleBase" id="RU363037"/>
    </source>
</evidence>
<keyword evidence="4 7" id="KW-0067">ATP-binding</keyword>
<evidence type="ECO:0000256" key="6">
    <source>
        <dbReference type="ARBA" id="ARBA00023146"/>
    </source>
</evidence>
<dbReference type="InterPro" id="IPR020061">
    <property type="entry name" value="Glu_tRNA_lig_a-bdl"/>
</dbReference>
<dbReference type="Pfam" id="PF00749">
    <property type="entry name" value="tRNA-synt_1c"/>
    <property type="match status" value="2"/>
</dbReference>
<dbReference type="SUPFAM" id="SSF48163">
    <property type="entry name" value="An anticodon-binding domain of class I aminoacyl-tRNA synthetases"/>
    <property type="match status" value="1"/>
</dbReference>
<comment type="similarity">
    <text evidence="1">Belongs to the class-I aminoacyl-tRNA synthetase family. Glutamate--tRNA ligase type 1 subfamily.</text>
</comment>
<dbReference type="EMBL" id="CP007201">
    <property type="protein sequence ID" value="AHJ12153.1"/>
    <property type="molecule type" value="Genomic_DNA"/>
</dbReference>
<protein>
    <submittedName>
        <fullName evidence="9">Glutamate--tRNA ligase</fullName>
        <ecNumber evidence="9">6.1.1.17</ecNumber>
    </submittedName>
</protein>
<dbReference type="RefSeq" id="WP_025344054.1">
    <property type="nucleotide sequence ID" value="NZ_CP007201.1"/>
</dbReference>
<feature type="domain" description="Glutamyl/glutaminyl-tRNA synthetase class Ib catalytic" evidence="8">
    <location>
        <begin position="129"/>
        <end position="260"/>
    </location>
</feature>
<dbReference type="GO" id="GO:0004818">
    <property type="term" value="F:glutamate-tRNA ligase activity"/>
    <property type="evidence" value="ECO:0007669"/>
    <property type="project" value="UniProtKB-EC"/>
</dbReference>
<dbReference type="InterPro" id="IPR000924">
    <property type="entry name" value="Glu/Gln-tRNA-synth"/>
</dbReference>
<dbReference type="PANTHER" id="PTHR43311:SF2">
    <property type="entry name" value="GLUTAMATE--TRNA LIGASE, MITOCHONDRIAL-RELATED"/>
    <property type="match status" value="1"/>
</dbReference>
<evidence type="ECO:0000313" key="10">
    <source>
        <dbReference type="Proteomes" id="UP000019322"/>
    </source>
</evidence>
<reference evidence="9 10" key="1">
    <citation type="journal article" date="2014" name="Environ. Microbiol.">
        <title>Insights into organohalide respiration and the versatile catabolism of Sulfurospirillum multivorans gained from comparative genomics and physiological studies.</title>
        <authorList>
            <person name="Goris T."/>
            <person name="Schubert T."/>
            <person name="Gadkari J."/>
            <person name="Wubet T."/>
            <person name="Tarkka M."/>
            <person name="Buscot F."/>
            <person name="Adrian L."/>
            <person name="Diekert G."/>
        </authorList>
    </citation>
    <scope>NUCLEOTIDE SEQUENCE [LARGE SCALE GENOMIC DNA]</scope>
    <source>
        <strain evidence="10">DM 12446 / JCM 15788 / NBRC 109480</strain>
    </source>
</reference>
<evidence type="ECO:0000256" key="2">
    <source>
        <dbReference type="ARBA" id="ARBA00022598"/>
    </source>
</evidence>
<evidence type="ECO:0000259" key="8">
    <source>
        <dbReference type="Pfam" id="PF00749"/>
    </source>
</evidence>
<dbReference type="Proteomes" id="UP000019322">
    <property type="component" value="Chromosome"/>
</dbReference>
<dbReference type="GO" id="GO:0000049">
    <property type="term" value="F:tRNA binding"/>
    <property type="evidence" value="ECO:0007669"/>
    <property type="project" value="InterPro"/>
</dbReference>
<keyword evidence="6 7" id="KW-0030">Aminoacyl-tRNA synthetase</keyword>
<dbReference type="GO" id="GO:0005524">
    <property type="term" value="F:ATP binding"/>
    <property type="evidence" value="ECO:0007669"/>
    <property type="project" value="UniProtKB-KW"/>
</dbReference>
<dbReference type="InterPro" id="IPR014729">
    <property type="entry name" value="Rossmann-like_a/b/a_fold"/>
</dbReference>
<dbReference type="AlphaFoldDB" id="A0AA86DXL7"/>
<name>A0AA86DXL7_SULMK</name>
<dbReference type="GO" id="GO:0005829">
    <property type="term" value="C:cytosol"/>
    <property type="evidence" value="ECO:0007669"/>
    <property type="project" value="TreeGrafter"/>
</dbReference>
<dbReference type="Gene3D" id="3.90.800.10">
    <property type="entry name" value="Glutamyl-tRNA Synthetase, Domain 3"/>
    <property type="match status" value="2"/>
</dbReference>
<dbReference type="InterPro" id="IPR008925">
    <property type="entry name" value="aa_tRNA-synth_I_cd-bd_sf"/>
</dbReference>
<evidence type="ECO:0000256" key="3">
    <source>
        <dbReference type="ARBA" id="ARBA00022741"/>
    </source>
</evidence>
<keyword evidence="5 7" id="KW-0648">Protein biosynthesis</keyword>
<accession>A0AA86DXL7</accession>
<evidence type="ECO:0000256" key="4">
    <source>
        <dbReference type="ARBA" id="ARBA00022840"/>
    </source>
</evidence>
<dbReference type="InterPro" id="IPR020058">
    <property type="entry name" value="Glu/Gln-tRNA-synth_Ib_cat-dom"/>
</dbReference>
<evidence type="ECO:0000313" key="9">
    <source>
        <dbReference type="EMBL" id="AHJ12153.1"/>
    </source>
</evidence>
<proteinExistence type="inferred from homology"/>
<dbReference type="GO" id="GO:0006424">
    <property type="term" value="P:glutamyl-tRNA aminoacylation"/>
    <property type="evidence" value="ECO:0007669"/>
    <property type="project" value="TreeGrafter"/>
</dbReference>
<dbReference type="InterPro" id="IPR049940">
    <property type="entry name" value="GluQ/Sye"/>
</dbReference>